<evidence type="ECO:0000259" key="1">
    <source>
        <dbReference type="PROSITE" id="PS50181"/>
    </source>
</evidence>
<comment type="caution">
    <text evidence="2">The sequence shown here is derived from an EMBL/GenBank/DDBJ whole genome shotgun (WGS) entry which is preliminary data.</text>
</comment>
<feature type="domain" description="F-box" evidence="1">
    <location>
        <begin position="4"/>
        <end position="40"/>
    </location>
</feature>
<dbReference type="EMBL" id="MU151115">
    <property type="protein sequence ID" value="KAF9450009.1"/>
    <property type="molecule type" value="Genomic_DNA"/>
</dbReference>
<proteinExistence type="predicted"/>
<organism evidence="2 3">
    <name type="scientific">Macrolepiota fuliginosa MF-IS2</name>
    <dbReference type="NCBI Taxonomy" id="1400762"/>
    <lineage>
        <taxon>Eukaryota</taxon>
        <taxon>Fungi</taxon>
        <taxon>Dikarya</taxon>
        <taxon>Basidiomycota</taxon>
        <taxon>Agaricomycotina</taxon>
        <taxon>Agaricomycetes</taxon>
        <taxon>Agaricomycetidae</taxon>
        <taxon>Agaricales</taxon>
        <taxon>Agaricineae</taxon>
        <taxon>Agaricaceae</taxon>
        <taxon>Macrolepiota</taxon>
    </lineage>
</organism>
<dbReference type="InterPro" id="IPR036047">
    <property type="entry name" value="F-box-like_dom_sf"/>
</dbReference>
<feature type="non-terminal residue" evidence="2">
    <location>
        <position position="1"/>
    </location>
</feature>
<keyword evidence="3" id="KW-1185">Reference proteome</keyword>
<gene>
    <name evidence="2" type="ORF">P691DRAFT_811356</name>
</gene>
<dbReference type="AlphaFoldDB" id="A0A9P6C662"/>
<dbReference type="Pfam" id="PF00646">
    <property type="entry name" value="F-box"/>
    <property type="match status" value="1"/>
</dbReference>
<protein>
    <recommendedName>
        <fullName evidence="1">F-box domain-containing protein</fullName>
    </recommendedName>
</protein>
<evidence type="ECO:0000313" key="2">
    <source>
        <dbReference type="EMBL" id="KAF9450009.1"/>
    </source>
</evidence>
<name>A0A9P6C662_9AGAR</name>
<reference evidence="2" key="1">
    <citation type="submission" date="2020-11" db="EMBL/GenBank/DDBJ databases">
        <authorList>
            <consortium name="DOE Joint Genome Institute"/>
            <person name="Ahrendt S."/>
            <person name="Riley R."/>
            <person name="Andreopoulos W."/>
            <person name="Labutti K."/>
            <person name="Pangilinan J."/>
            <person name="Ruiz-Duenas F.J."/>
            <person name="Barrasa J.M."/>
            <person name="Sanchez-Garcia M."/>
            <person name="Camarero S."/>
            <person name="Miyauchi S."/>
            <person name="Serrano A."/>
            <person name="Linde D."/>
            <person name="Babiker R."/>
            <person name="Drula E."/>
            <person name="Ayuso-Fernandez I."/>
            <person name="Pacheco R."/>
            <person name="Padilla G."/>
            <person name="Ferreira P."/>
            <person name="Barriuso J."/>
            <person name="Kellner H."/>
            <person name="Castanera R."/>
            <person name="Alfaro M."/>
            <person name="Ramirez L."/>
            <person name="Pisabarro A.G."/>
            <person name="Kuo A."/>
            <person name="Tritt A."/>
            <person name="Lipzen A."/>
            <person name="He G."/>
            <person name="Yan M."/>
            <person name="Ng V."/>
            <person name="Cullen D."/>
            <person name="Martin F."/>
            <person name="Rosso M.-N."/>
            <person name="Henrissat B."/>
            <person name="Hibbett D."/>
            <person name="Martinez A.T."/>
            <person name="Grigoriev I.V."/>
        </authorList>
    </citation>
    <scope>NUCLEOTIDE SEQUENCE</scope>
    <source>
        <strain evidence="2">MF-IS2</strain>
    </source>
</reference>
<dbReference type="Gene3D" id="1.20.1280.50">
    <property type="match status" value="1"/>
</dbReference>
<dbReference type="SUPFAM" id="SSF81383">
    <property type="entry name" value="F-box domain"/>
    <property type="match status" value="1"/>
</dbReference>
<dbReference type="PROSITE" id="PS50181">
    <property type="entry name" value="FBOX"/>
    <property type="match status" value="1"/>
</dbReference>
<accession>A0A9P6C662</accession>
<dbReference type="Proteomes" id="UP000807342">
    <property type="component" value="Unassembled WGS sequence"/>
</dbReference>
<dbReference type="InterPro" id="IPR001810">
    <property type="entry name" value="F-box_dom"/>
</dbReference>
<evidence type="ECO:0000313" key="3">
    <source>
        <dbReference type="Proteomes" id="UP000807342"/>
    </source>
</evidence>
<sequence>KLQGSPLLLLPSELLDEILSHLDYRSLIDVQLVTQYFLELETIFSLTTPRLAGL</sequence>